<dbReference type="RefSeq" id="XP_013315914.1">
    <property type="nucleotide sequence ID" value="XM_013460460.1"/>
</dbReference>
<organism evidence="3 4">
    <name type="scientific">Exophiala xenobiotica</name>
    <dbReference type="NCBI Taxonomy" id="348802"/>
    <lineage>
        <taxon>Eukaryota</taxon>
        <taxon>Fungi</taxon>
        <taxon>Dikarya</taxon>
        <taxon>Ascomycota</taxon>
        <taxon>Pezizomycotina</taxon>
        <taxon>Eurotiomycetes</taxon>
        <taxon>Chaetothyriomycetidae</taxon>
        <taxon>Chaetothyriales</taxon>
        <taxon>Herpotrichiellaceae</taxon>
        <taxon>Exophiala</taxon>
    </lineage>
</organism>
<proteinExistence type="predicted"/>
<evidence type="ECO:0000313" key="3">
    <source>
        <dbReference type="EMBL" id="KIW55330.1"/>
    </source>
</evidence>
<name>A0A0D2EKY9_9EURO</name>
<dbReference type="Proteomes" id="UP000054342">
    <property type="component" value="Unassembled WGS sequence"/>
</dbReference>
<feature type="transmembrane region" description="Helical" evidence="1">
    <location>
        <begin position="72"/>
        <end position="93"/>
    </location>
</feature>
<feature type="transmembrane region" description="Helical" evidence="1">
    <location>
        <begin position="175"/>
        <end position="193"/>
    </location>
</feature>
<evidence type="ECO:0000259" key="2">
    <source>
        <dbReference type="Pfam" id="PF24800"/>
    </source>
</evidence>
<gene>
    <name evidence="3" type="ORF">PV05_07619</name>
</gene>
<keyword evidence="1" id="KW-1133">Transmembrane helix</keyword>
<dbReference type="InterPro" id="IPR056119">
    <property type="entry name" value="DUF7702"/>
</dbReference>
<evidence type="ECO:0000256" key="1">
    <source>
        <dbReference type="SAM" id="Phobius"/>
    </source>
</evidence>
<feature type="domain" description="DUF7702" evidence="2">
    <location>
        <begin position="4"/>
        <end position="237"/>
    </location>
</feature>
<accession>A0A0D2EKY9</accession>
<keyword evidence="1" id="KW-0472">Membrane</keyword>
<dbReference type="EMBL" id="KN847320">
    <property type="protein sequence ID" value="KIW55330.1"/>
    <property type="molecule type" value="Genomic_DNA"/>
</dbReference>
<dbReference type="OrthoDB" id="2560628at2759"/>
<feature type="transmembrane region" description="Helical" evidence="1">
    <location>
        <begin position="144"/>
        <end position="163"/>
    </location>
</feature>
<feature type="transmembrane region" description="Helical" evidence="1">
    <location>
        <begin position="105"/>
        <end position="124"/>
    </location>
</feature>
<feature type="transmembrane region" description="Helical" evidence="1">
    <location>
        <begin position="12"/>
        <end position="29"/>
    </location>
</feature>
<keyword evidence="1" id="KW-0812">Transmembrane</keyword>
<evidence type="ECO:0000313" key="4">
    <source>
        <dbReference type="Proteomes" id="UP000054342"/>
    </source>
</evidence>
<dbReference type="HOGENOM" id="CLU_064985_1_1_1"/>
<dbReference type="PANTHER" id="PTHR42109">
    <property type="entry name" value="UNPLACED GENOMIC SCAFFOLD UM_SCAF_CONTIG_1.265, WHOLE GENOME SHOTGUN SEQUENCE"/>
    <property type="match status" value="1"/>
</dbReference>
<keyword evidence="4" id="KW-1185">Reference proteome</keyword>
<dbReference type="AlphaFoldDB" id="A0A0D2EKY9"/>
<dbReference type="PANTHER" id="PTHR42109:SF2">
    <property type="entry name" value="INTEGRAL MEMBRANE PROTEIN"/>
    <property type="match status" value="1"/>
</dbReference>
<protein>
    <recommendedName>
        <fullName evidence="2">DUF7702 domain-containing protein</fullName>
    </recommendedName>
</protein>
<sequence>MGAVTYRDGIAILQLTVFPFVVVAALFTWRRTGWRVGSKIWRYAVTLGLIRIAGSISSLLTISHDSYNVEVAVAVCELIGIAPLLLTYVGLLRQIDMDQRMNARLLQLLTLACFIGLVLGIAGVSTANDNETTYHAHGMVKASMGIFLAAFVIILLAYGWLYTKLRYNLRVFQKRLCLASALSYPFLLVRLIYSAISDYTTNPDFSVLDGNATIYLCMSVLEEIIAIGLTMVLGMSAVLQRDFVKPTPKPTGEQAELRRDIAGGYDGAYN</sequence>
<reference evidence="3 4" key="1">
    <citation type="submission" date="2015-01" db="EMBL/GenBank/DDBJ databases">
        <title>The Genome Sequence of Exophiala xenobiotica CBS118157.</title>
        <authorList>
            <consortium name="The Broad Institute Genomics Platform"/>
            <person name="Cuomo C."/>
            <person name="de Hoog S."/>
            <person name="Gorbushina A."/>
            <person name="Stielow B."/>
            <person name="Teixiera M."/>
            <person name="Abouelleil A."/>
            <person name="Chapman S.B."/>
            <person name="Priest M."/>
            <person name="Young S.K."/>
            <person name="Wortman J."/>
            <person name="Nusbaum C."/>
            <person name="Birren B."/>
        </authorList>
    </citation>
    <scope>NUCLEOTIDE SEQUENCE [LARGE SCALE GENOMIC DNA]</scope>
    <source>
        <strain evidence="3 4">CBS 118157</strain>
    </source>
</reference>
<dbReference type="GeneID" id="25329527"/>
<feature type="transmembrane region" description="Helical" evidence="1">
    <location>
        <begin position="41"/>
        <end position="60"/>
    </location>
</feature>
<feature type="transmembrane region" description="Helical" evidence="1">
    <location>
        <begin position="213"/>
        <end position="239"/>
    </location>
</feature>
<dbReference type="Pfam" id="PF24800">
    <property type="entry name" value="DUF7702"/>
    <property type="match status" value="1"/>
</dbReference>